<proteinExistence type="predicted"/>
<keyword evidence="2" id="KW-1185">Reference proteome</keyword>
<dbReference type="Pfam" id="PF10604">
    <property type="entry name" value="Polyketide_cyc2"/>
    <property type="match status" value="1"/>
</dbReference>
<sequence>MITKLLPDQVIVVRRTEINASPAVVFQTVTDVAGQTRWRKDIKAVRMPASGRSWTEETIQGTVIDFQVLHQQTNSRFEIEFISTQGFCGTWTGIFTPYAQGTMLEITETIAIRNPMVKIISRIFAVTDHLVDTYIMELKAAVENTENPIVKPQQ</sequence>
<accession>A0A975Y603</accession>
<evidence type="ECO:0000313" key="1">
    <source>
        <dbReference type="EMBL" id="QXE24763.1"/>
    </source>
</evidence>
<organism evidence="1 2">
    <name type="scientific">Richelia sinica FACHB-800</name>
    <dbReference type="NCBI Taxonomy" id="1357546"/>
    <lineage>
        <taxon>Bacteria</taxon>
        <taxon>Bacillati</taxon>
        <taxon>Cyanobacteriota</taxon>
        <taxon>Cyanophyceae</taxon>
        <taxon>Nostocales</taxon>
        <taxon>Nostocaceae</taxon>
        <taxon>Richelia</taxon>
    </lineage>
</organism>
<dbReference type="KEGG" id="rsin:B6N60_03471"/>
<dbReference type="InterPro" id="IPR019587">
    <property type="entry name" value="Polyketide_cyclase/dehydratase"/>
</dbReference>
<gene>
    <name evidence="1" type="ORF">B6N60_03471</name>
</gene>
<dbReference type="Gene3D" id="3.30.530.20">
    <property type="match status" value="1"/>
</dbReference>
<dbReference type="EMBL" id="CP021056">
    <property type="protein sequence ID" value="QXE24763.1"/>
    <property type="molecule type" value="Genomic_DNA"/>
</dbReference>
<protein>
    <submittedName>
        <fullName evidence="1">Uncharacterized protein</fullName>
    </submittedName>
</protein>
<reference evidence="1" key="1">
    <citation type="submission" date="2017-04" db="EMBL/GenBank/DDBJ databases">
        <title>Genome deletions in a multicellular cyanobacterial endosymbiont for morphological adaptation in marine diatoms.</title>
        <authorList>
            <person name="Wang Y."/>
            <person name="Gao H."/>
            <person name="Li R."/>
            <person name="Xu X."/>
        </authorList>
    </citation>
    <scope>NUCLEOTIDE SEQUENCE</scope>
    <source>
        <strain evidence="1">FACHB 800</strain>
    </source>
</reference>
<dbReference type="Proteomes" id="UP000683511">
    <property type="component" value="Chromosome"/>
</dbReference>
<dbReference type="SUPFAM" id="SSF55961">
    <property type="entry name" value="Bet v1-like"/>
    <property type="match status" value="1"/>
</dbReference>
<evidence type="ECO:0000313" key="2">
    <source>
        <dbReference type="Proteomes" id="UP000683511"/>
    </source>
</evidence>
<name>A0A975Y603_9NOST</name>
<dbReference type="AlphaFoldDB" id="A0A975Y603"/>
<dbReference type="InterPro" id="IPR023393">
    <property type="entry name" value="START-like_dom_sf"/>
</dbReference>